<sequence length="137" mass="16107">MSKEQIEKNHERDENMAKTMTQLGLLSKHVMGGGLKVLHTIGTSSGQCPKHAKFEKLYNEEVNYKGNQLGGSHPNYQRWSVNQGWNKERDNGWKDWRERKTEKMDVYLNMIVQSQENKLDWREIEPMKNANKDLQQC</sequence>
<organism evidence="1 2">
    <name type="scientific">Solanum tuberosum</name>
    <name type="common">Potato</name>
    <dbReference type="NCBI Taxonomy" id="4113"/>
    <lineage>
        <taxon>Eukaryota</taxon>
        <taxon>Viridiplantae</taxon>
        <taxon>Streptophyta</taxon>
        <taxon>Embryophyta</taxon>
        <taxon>Tracheophyta</taxon>
        <taxon>Spermatophyta</taxon>
        <taxon>Magnoliopsida</taxon>
        <taxon>eudicotyledons</taxon>
        <taxon>Gunneridae</taxon>
        <taxon>Pentapetalae</taxon>
        <taxon>asterids</taxon>
        <taxon>lamiids</taxon>
        <taxon>Solanales</taxon>
        <taxon>Solanaceae</taxon>
        <taxon>Solanoideae</taxon>
        <taxon>Solaneae</taxon>
        <taxon>Solanum</taxon>
    </lineage>
</organism>
<dbReference type="Proteomes" id="UP000011115">
    <property type="component" value="Unassembled WGS sequence"/>
</dbReference>
<keyword evidence="2" id="KW-1185">Reference proteome</keyword>
<evidence type="ECO:0000313" key="2">
    <source>
        <dbReference type="Proteomes" id="UP000011115"/>
    </source>
</evidence>
<dbReference type="Gramene" id="PGSC0003DMT400089277">
    <property type="protein sequence ID" value="PGSC0003DMT400089277"/>
    <property type="gene ID" value="PGSC0003DMG400038848"/>
</dbReference>
<name>M1DHU3_SOLTU</name>
<dbReference type="HOGENOM" id="CLU_1868772_0_0_1"/>
<reference evidence="1" key="2">
    <citation type="submission" date="2015-06" db="UniProtKB">
        <authorList>
            <consortium name="EnsemblPlants"/>
        </authorList>
    </citation>
    <scope>IDENTIFICATION</scope>
    <source>
        <strain evidence="1">DM1-3 516 R44</strain>
    </source>
</reference>
<dbReference type="EnsemblPlants" id="PGSC0003DMT400089277">
    <property type="protein sequence ID" value="PGSC0003DMT400089277"/>
    <property type="gene ID" value="PGSC0003DMG400038848"/>
</dbReference>
<dbReference type="InParanoid" id="M1DHU3"/>
<proteinExistence type="predicted"/>
<reference evidence="2" key="1">
    <citation type="journal article" date="2011" name="Nature">
        <title>Genome sequence and analysis of the tuber crop potato.</title>
        <authorList>
            <consortium name="The Potato Genome Sequencing Consortium"/>
        </authorList>
    </citation>
    <scope>NUCLEOTIDE SEQUENCE [LARGE SCALE GENOMIC DNA]</scope>
    <source>
        <strain evidence="2">cv. DM1-3 516 R44</strain>
    </source>
</reference>
<evidence type="ECO:0000313" key="1">
    <source>
        <dbReference type="EnsemblPlants" id="PGSC0003DMT400089277"/>
    </source>
</evidence>
<accession>M1DHU3</accession>
<protein>
    <submittedName>
        <fullName evidence="1">Uncharacterized protein</fullName>
    </submittedName>
</protein>
<dbReference type="AlphaFoldDB" id="M1DHU3"/>
<dbReference type="PaxDb" id="4113-PGSC0003DMT400089277"/>